<dbReference type="Proteomes" id="UP000828390">
    <property type="component" value="Unassembled WGS sequence"/>
</dbReference>
<protein>
    <recommendedName>
        <fullName evidence="5">Secreted protein</fullName>
    </recommendedName>
</protein>
<organism evidence="3 4">
    <name type="scientific">Dreissena polymorpha</name>
    <name type="common">Zebra mussel</name>
    <name type="synonym">Mytilus polymorpha</name>
    <dbReference type="NCBI Taxonomy" id="45954"/>
    <lineage>
        <taxon>Eukaryota</taxon>
        <taxon>Metazoa</taxon>
        <taxon>Spiralia</taxon>
        <taxon>Lophotrochozoa</taxon>
        <taxon>Mollusca</taxon>
        <taxon>Bivalvia</taxon>
        <taxon>Autobranchia</taxon>
        <taxon>Heteroconchia</taxon>
        <taxon>Euheterodonta</taxon>
        <taxon>Imparidentia</taxon>
        <taxon>Neoheterodontei</taxon>
        <taxon>Myida</taxon>
        <taxon>Dreissenoidea</taxon>
        <taxon>Dreissenidae</taxon>
        <taxon>Dreissena</taxon>
    </lineage>
</organism>
<gene>
    <name evidence="2" type="ORF">DPMN_028899</name>
    <name evidence="3" type="ORF">DPMN_029039</name>
</gene>
<sequence length="107" mass="11853">MAATMTKTGNTFFLELLIFTLSAKQPLIECFTSMTAASLNISHVKGFTFAERRNLPSRRDRIWHFRQGRCLFILLLLLAGDVESNPGPGKHQSAHVVSAITLSPGHN</sequence>
<keyword evidence="4" id="KW-1185">Reference proteome</keyword>
<reference evidence="3" key="2">
    <citation type="submission" date="2020-11" db="EMBL/GenBank/DDBJ databases">
        <authorList>
            <person name="McCartney M.A."/>
            <person name="Auch B."/>
            <person name="Kono T."/>
            <person name="Mallez S."/>
            <person name="Becker A."/>
            <person name="Gohl D.M."/>
            <person name="Silverstein K.A.T."/>
            <person name="Koren S."/>
            <person name="Bechman K.B."/>
            <person name="Herman A."/>
            <person name="Abrahante J.E."/>
            <person name="Garbe J."/>
        </authorList>
    </citation>
    <scope>NUCLEOTIDE SEQUENCE</scope>
    <source>
        <strain evidence="3">Duluth1</strain>
        <tissue evidence="3">Whole animal</tissue>
    </source>
</reference>
<feature type="signal peptide" evidence="1">
    <location>
        <begin position="1"/>
        <end position="30"/>
    </location>
</feature>
<evidence type="ECO:0000256" key="1">
    <source>
        <dbReference type="SAM" id="SignalP"/>
    </source>
</evidence>
<proteinExistence type="predicted"/>
<dbReference type="AlphaFoldDB" id="A0A9D4M015"/>
<feature type="chain" id="PRO_5040045518" description="Secreted protein" evidence="1">
    <location>
        <begin position="31"/>
        <end position="107"/>
    </location>
</feature>
<dbReference type="EMBL" id="JAIWYP010000002">
    <property type="protein sequence ID" value="KAH3865991.1"/>
    <property type="molecule type" value="Genomic_DNA"/>
</dbReference>
<comment type="caution">
    <text evidence="3">The sequence shown here is derived from an EMBL/GenBank/DDBJ whole genome shotgun (WGS) entry which is preliminary data.</text>
</comment>
<evidence type="ECO:0000313" key="3">
    <source>
        <dbReference type="EMBL" id="KAH3865991.1"/>
    </source>
</evidence>
<evidence type="ECO:0000313" key="2">
    <source>
        <dbReference type="EMBL" id="KAH3865855.1"/>
    </source>
</evidence>
<evidence type="ECO:0000313" key="4">
    <source>
        <dbReference type="Proteomes" id="UP000828390"/>
    </source>
</evidence>
<evidence type="ECO:0008006" key="5">
    <source>
        <dbReference type="Google" id="ProtNLM"/>
    </source>
</evidence>
<accession>A0A9D4M015</accession>
<dbReference type="EMBL" id="JAIWYP010000002">
    <property type="protein sequence ID" value="KAH3865855.1"/>
    <property type="molecule type" value="Genomic_DNA"/>
</dbReference>
<name>A0A9D4M015_DREPO</name>
<keyword evidence="1" id="KW-0732">Signal</keyword>
<reference evidence="3" key="1">
    <citation type="journal article" date="2019" name="bioRxiv">
        <title>The Genome of the Zebra Mussel, Dreissena polymorpha: A Resource for Invasive Species Research.</title>
        <authorList>
            <person name="McCartney M.A."/>
            <person name="Auch B."/>
            <person name="Kono T."/>
            <person name="Mallez S."/>
            <person name="Zhang Y."/>
            <person name="Obille A."/>
            <person name="Becker A."/>
            <person name="Abrahante J.E."/>
            <person name="Garbe J."/>
            <person name="Badalamenti J.P."/>
            <person name="Herman A."/>
            <person name="Mangelson H."/>
            <person name="Liachko I."/>
            <person name="Sullivan S."/>
            <person name="Sone E.D."/>
            <person name="Koren S."/>
            <person name="Silverstein K.A.T."/>
            <person name="Beckman K.B."/>
            <person name="Gohl D.M."/>
        </authorList>
    </citation>
    <scope>NUCLEOTIDE SEQUENCE</scope>
    <source>
        <strain evidence="3">Duluth1</strain>
        <tissue evidence="3">Whole animal</tissue>
    </source>
</reference>